<feature type="region of interest" description="Disordered" evidence="1">
    <location>
        <begin position="64"/>
        <end position="83"/>
    </location>
</feature>
<comment type="caution">
    <text evidence="2">The sequence shown here is derived from an EMBL/GenBank/DDBJ whole genome shotgun (WGS) entry which is preliminary data.</text>
</comment>
<proteinExistence type="predicted"/>
<name>A0ABQ9HV08_9NEOP</name>
<accession>A0ABQ9HV08</accession>
<protein>
    <submittedName>
        <fullName evidence="2">Uncharacterized protein</fullName>
    </submittedName>
</protein>
<evidence type="ECO:0000256" key="1">
    <source>
        <dbReference type="SAM" id="MobiDB-lite"/>
    </source>
</evidence>
<organism evidence="2 3">
    <name type="scientific">Dryococelus australis</name>
    <dbReference type="NCBI Taxonomy" id="614101"/>
    <lineage>
        <taxon>Eukaryota</taxon>
        <taxon>Metazoa</taxon>
        <taxon>Ecdysozoa</taxon>
        <taxon>Arthropoda</taxon>
        <taxon>Hexapoda</taxon>
        <taxon>Insecta</taxon>
        <taxon>Pterygota</taxon>
        <taxon>Neoptera</taxon>
        <taxon>Polyneoptera</taxon>
        <taxon>Phasmatodea</taxon>
        <taxon>Verophasmatodea</taxon>
        <taxon>Anareolatae</taxon>
        <taxon>Phasmatidae</taxon>
        <taxon>Eurycanthinae</taxon>
        <taxon>Dryococelus</taxon>
    </lineage>
</organism>
<evidence type="ECO:0000313" key="3">
    <source>
        <dbReference type="Proteomes" id="UP001159363"/>
    </source>
</evidence>
<evidence type="ECO:0000313" key="2">
    <source>
        <dbReference type="EMBL" id="KAJ8888225.1"/>
    </source>
</evidence>
<dbReference type="Proteomes" id="UP001159363">
    <property type="component" value="Chromosome 3"/>
</dbReference>
<sequence length="106" mass="11888">MAAGITFDFVKSGLLDAEMKMKEAIYATHFNCDTNQENQVLQIWIIKQLLSDCPKKPNKLQNLVNSNYSGKGRRHKNSRGRGNINEMTYSAANEEVSFIATSEVCA</sequence>
<dbReference type="EMBL" id="JARBHB010000003">
    <property type="protein sequence ID" value="KAJ8888225.1"/>
    <property type="molecule type" value="Genomic_DNA"/>
</dbReference>
<gene>
    <name evidence="2" type="ORF">PR048_007712</name>
</gene>
<keyword evidence="3" id="KW-1185">Reference proteome</keyword>
<reference evidence="2 3" key="1">
    <citation type="submission" date="2023-02" db="EMBL/GenBank/DDBJ databases">
        <title>LHISI_Scaffold_Assembly.</title>
        <authorList>
            <person name="Stuart O.P."/>
            <person name="Cleave R."/>
            <person name="Magrath M.J.L."/>
            <person name="Mikheyev A.S."/>
        </authorList>
    </citation>
    <scope>NUCLEOTIDE SEQUENCE [LARGE SCALE GENOMIC DNA]</scope>
    <source>
        <strain evidence="2">Daus_M_001</strain>
        <tissue evidence="2">Leg muscle</tissue>
    </source>
</reference>